<keyword evidence="2" id="KW-1185">Reference proteome</keyword>
<accession>A0ACC0JMJ8</accession>
<dbReference type="Proteomes" id="UP001064048">
    <property type="component" value="Chromosome 11"/>
</dbReference>
<evidence type="ECO:0000313" key="1">
    <source>
        <dbReference type="EMBL" id="KAI8425376.1"/>
    </source>
</evidence>
<organism evidence="1 2">
    <name type="scientific">Choristoneura fumiferana</name>
    <name type="common">Spruce budworm moth</name>
    <name type="synonym">Archips fumiferana</name>
    <dbReference type="NCBI Taxonomy" id="7141"/>
    <lineage>
        <taxon>Eukaryota</taxon>
        <taxon>Metazoa</taxon>
        <taxon>Ecdysozoa</taxon>
        <taxon>Arthropoda</taxon>
        <taxon>Hexapoda</taxon>
        <taxon>Insecta</taxon>
        <taxon>Pterygota</taxon>
        <taxon>Neoptera</taxon>
        <taxon>Endopterygota</taxon>
        <taxon>Lepidoptera</taxon>
        <taxon>Glossata</taxon>
        <taxon>Ditrysia</taxon>
        <taxon>Tortricoidea</taxon>
        <taxon>Tortricidae</taxon>
        <taxon>Tortricinae</taxon>
        <taxon>Choristoneura</taxon>
    </lineage>
</organism>
<gene>
    <name evidence="1" type="ORF">MSG28_007135</name>
</gene>
<evidence type="ECO:0000313" key="2">
    <source>
        <dbReference type="Proteomes" id="UP001064048"/>
    </source>
</evidence>
<reference evidence="1 2" key="1">
    <citation type="journal article" date="2022" name="Genome Biol. Evol.">
        <title>The Spruce Budworm Genome: Reconstructing the Evolutionary History of Antifreeze Proteins.</title>
        <authorList>
            <person name="Beliveau C."/>
            <person name="Gagne P."/>
            <person name="Picq S."/>
            <person name="Vernygora O."/>
            <person name="Keeling C.I."/>
            <person name="Pinkney K."/>
            <person name="Doucet D."/>
            <person name="Wen F."/>
            <person name="Johnston J.S."/>
            <person name="Maaroufi H."/>
            <person name="Boyle B."/>
            <person name="Laroche J."/>
            <person name="Dewar K."/>
            <person name="Juretic N."/>
            <person name="Blackburn G."/>
            <person name="Nisole A."/>
            <person name="Brunet B."/>
            <person name="Brandao M."/>
            <person name="Lumley L."/>
            <person name="Duan J."/>
            <person name="Quan G."/>
            <person name="Lucarotti C.J."/>
            <person name="Roe A.D."/>
            <person name="Sperling F.A.H."/>
            <person name="Levesque R.C."/>
            <person name="Cusson M."/>
        </authorList>
    </citation>
    <scope>NUCLEOTIDE SEQUENCE [LARGE SCALE GENOMIC DNA]</scope>
    <source>
        <strain evidence="1">Glfc:IPQL:Cfum</strain>
    </source>
</reference>
<proteinExistence type="predicted"/>
<sequence length="114" mass="12634">MIINSDQYISTANLENFPDRAEEKIPLDGKIRDLGPKDDSLVLLKLKKKDNEDKNSSNLTSVPDEKDLRNAKKHVKKEINEGGQNNGILGSAGEILRKISSGKKLELVLSPEHS</sequence>
<name>A0ACC0JMJ8_CHOFU</name>
<comment type="caution">
    <text evidence="1">The sequence shown here is derived from an EMBL/GenBank/DDBJ whole genome shotgun (WGS) entry which is preliminary data.</text>
</comment>
<protein>
    <submittedName>
        <fullName evidence="1">Uncharacterized protein</fullName>
    </submittedName>
</protein>
<dbReference type="EMBL" id="CM046111">
    <property type="protein sequence ID" value="KAI8425376.1"/>
    <property type="molecule type" value="Genomic_DNA"/>
</dbReference>